<accession>A0A849AMM1</accession>
<feature type="transmembrane region" description="Helical" evidence="7">
    <location>
        <begin position="242"/>
        <end position="263"/>
    </location>
</feature>
<name>A0A849AMM1_9MICO</name>
<dbReference type="InterPro" id="IPR002541">
    <property type="entry name" value="Cyt_c_assembly"/>
</dbReference>
<evidence type="ECO:0000256" key="4">
    <source>
        <dbReference type="ARBA" id="ARBA00022989"/>
    </source>
</evidence>
<proteinExistence type="predicted"/>
<dbReference type="RefSeq" id="WP_171157450.1">
    <property type="nucleotide sequence ID" value="NZ_JABENB010000003.1"/>
</dbReference>
<evidence type="ECO:0000256" key="1">
    <source>
        <dbReference type="ARBA" id="ARBA00004141"/>
    </source>
</evidence>
<protein>
    <submittedName>
        <fullName evidence="9">C-type cytochrome biogenesis protein CcsB</fullName>
    </submittedName>
</protein>
<evidence type="ECO:0000256" key="7">
    <source>
        <dbReference type="SAM" id="Phobius"/>
    </source>
</evidence>
<dbReference type="PANTHER" id="PTHR30071">
    <property type="entry name" value="HEME EXPORTER PROTEIN C"/>
    <property type="match status" value="1"/>
</dbReference>
<evidence type="ECO:0000256" key="3">
    <source>
        <dbReference type="ARBA" id="ARBA00022748"/>
    </source>
</evidence>
<evidence type="ECO:0000256" key="2">
    <source>
        <dbReference type="ARBA" id="ARBA00022692"/>
    </source>
</evidence>
<feature type="region of interest" description="Disordered" evidence="6">
    <location>
        <begin position="62"/>
        <end position="81"/>
    </location>
</feature>
<feature type="transmembrane region" description="Helical" evidence="7">
    <location>
        <begin position="309"/>
        <end position="331"/>
    </location>
</feature>
<comment type="subcellular location">
    <subcellularLocation>
        <location evidence="1">Membrane</location>
        <topology evidence="1">Multi-pass membrane protein</topology>
    </subcellularLocation>
</comment>
<dbReference type="NCBIfam" id="TIGR03144">
    <property type="entry name" value="cytochr_II_ccsB"/>
    <property type="match status" value="1"/>
</dbReference>
<keyword evidence="2 7" id="KW-0812">Transmembrane</keyword>
<dbReference type="Pfam" id="PF01578">
    <property type="entry name" value="Cytochrom_C_asm"/>
    <property type="match status" value="1"/>
</dbReference>
<dbReference type="InterPro" id="IPR045062">
    <property type="entry name" value="Cyt_c_biogenesis_CcsA/CcmC"/>
</dbReference>
<dbReference type="Proteomes" id="UP000557772">
    <property type="component" value="Unassembled WGS sequence"/>
</dbReference>
<dbReference type="GO" id="GO:0005886">
    <property type="term" value="C:plasma membrane"/>
    <property type="evidence" value="ECO:0007669"/>
    <property type="project" value="TreeGrafter"/>
</dbReference>
<feature type="transmembrane region" description="Helical" evidence="7">
    <location>
        <begin position="90"/>
        <end position="111"/>
    </location>
</feature>
<feature type="domain" description="Cytochrome c assembly protein" evidence="8">
    <location>
        <begin position="123"/>
        <end position="325"/>
    </location>
</feature>
<feature type="transmembrane region" description="Helical" evidence="7">
    <location>
        <begin position="123"/>
        <end position="143"/>
    </location>
</feature>
<keyword evidence="3" id="KW-0201">Cytochrome c-type biogenesis</keyword>
<evidence type="ECO:0000259" key="8">
    <source>
        <dbReference type="Pfam" id="PF01578"/>
    </source>
</evidence>
<reference evidence="9 10" key="1">
    <citation type="submission" date="2020-05" db="EMBL/GenBank/DDBJ databases">
        <title>Flexivirga sp. ID2601S isolated from air conditioner.</title>
        <authorList>
            <person name="Kim D.H."/>
        </authorList>
    </citation>
    <scope>NUCLEOTIDE SEQUENCE [LARGE SCALE GENOMIC DNA]</scope>
    <source>
        <strain evidence="9 10">ID2601S</strain>
    </source>
</reference>
<evidence type="ECO:0000313" key="9">
    <source>
        <dbReference type="EMBL" id="NNG40736.1"/>
    </source>
</evidence>
<keyword evidence="10" id="KW-1185">Reference proteome</keyword>
<keyword evidence="4 7" id="KW-1133">Transmembrane helix</keyword>
<dbReference type="GO" id="GO:0017004">
    <property type="term" value="P:cytochrome complex assembly"/>
    <property type="evidence" value="ECO:0007669"/>
    <property type="project" value="UniProtKB-KW"/>
</dbReference>
<dbReference type="GO" id="GO:0020037">
    <property type="term" value="F:heme binding"/>
    <property type="evidence" value="ECO:0007669"/>
    <property type="project" value="InterPro"/>
</dbReference>
<feature type="transmembrane region" description="Helical" evidence="7">
    <location>
        <begin position="150"/>
        <end position="172"/>
    </location>
</feature>
<dbReference type="AlphaFoldDB" id="A0A849AMM1"/>
<dbReference type="PANTHER" id="PTHR30071:SF1">
    <property type="entry name" value="CYTOCHROME B_B6 PROTEIN-RELATED"/>
    <property type="match status" value="1"/>
</dbReference>
<sequence length="337" mass="36406">MIHPALAPYANLAVYTAMGLFTVTLICFALYLAARTRPLGAAIVAEARTPVSVSGSHHLAAADSHVETPEQSPPAAAACDPRDSRHARQIAAVAVNLTYLGAACLLAAVVLRGITVMRPPNGNMYEFTIAASAAAATVYAALARRRHWEWLGAFVTGLILAALMAAVLLFYTGAAQLLPALQSYWLGIHVTIAICAVGFFTIAFPLSLLQLAQRRRQTHPTMAGHRLLAVVPDAETLERAAYGMNIVGFILWTFTLITGAIWAQEAWGAYWQWDPKEVWTFIVWIVFAAHLHGRATAGWQSRRATYIALAGYLAVVANFTLVNLSSTFAGMHNYSGM</sequence>
<organism evidence="9 10">
    <name type="scientific">Flexivirga aerilata</name>
    <dbReference type="NCBI Taxonomy" id="1656889"/>
    <lineage>
        <taxon>Bacteria</taxon>
        <taxon>Bacillati</taxon>
        <taxon>Actinomycetota</taxon>
        <taxon>Actinomycetes</taxon>
        <taxon>Micrococcales</taxon>
        <taxon>Dermacoccaceae</taxon>
        <taxon>Flexivirga</taxon>
    </lineage>
</organism>
<comment type="caution">
    <text evidence="9">The sequence shown here is derived from an EMBL/GenBank/DDBJ whole genome shotgun (WGS) entry which is preliminary data.</text>
</comment>
<evidence type="ECO:0000256" key="5">
    <source>
        <dbReference type="ARBA" id="ARBA00023136"/>
    </source>
</evidence>
<feature type="transmembrane region" description="Helical" evidence="7">
    <location>
        <begin position="184"/>
        <end position="209"/>
    </location>
</feature>
<gene>
    <name evidence="9" type="primary">ccsB</name>
    <name evidence="9" type="ORF">HJ588_15840</name>
</gene>
<dbReference type="EMBL" id="JABENB010000003">
    <property type="protein sequence ID" value="NNG40736.1"/>
    <property type="molecule type" value="Genomic_DNA"/>
</dbReference>
<feature type="transmembrane region" description="Helical" evidence="7">
    <location>
        <begin position="12"/>
        <end position="33"/>
    </location>
</feature>
<evidence type="ECO:0000256" key="6">
    <source>
        <dbReference type="SAM" id="MobiDB-lite"/>
    </source>
</evidence>
<feature type="transmembrane region" description="Helical" evidence="7">
    <location>
        <begin position="278"/>
        <end position="297"/>
    </location>
</feature>
<dbReference type="InterPro" id="IPR017562">
    <property type="entry name" value="Cyt_c_biogenesis_CcsA"/>
</dbReference>
<evidence type="ECO:0000313" key="10">
    <source>
        <dbReference type="Proteomes" id="UP000557772"/>
    </source>
</evidence>
<keyword evidence="5 7" id="KW-0472">Membrane</keyword>